<sequence length="57" mass="6944">MDTKIQEEIDTLKKELVLLRMYKVTKQKNENHKIKRIQHKISQIYQFNSKNKSLLND</sequence>
<dbReference type="GO" id="GO:0006412">
    <property type="term" value="P:translation"/>
    <property type="evidence" value="ECO:0007669"/>
    <property type="project" value="InterPro"/>
</dbReference>
<dbReference type="GO" id="GO:0003735">
    <property type="term" value="F:structural constituent of ribosome"/>
    <property type="evidence" value="ECO:0007669"/>
    <property type="project" value="InterPro"/>
</dbReference>
<reference evidence="4" key="1">
    <citation type="journal article" date="2017" name="J. Phycol.">
        <title>Analysis of chloroplast genomes and a supermatrix inform reclassification of the Rhodomelaceae (Rhodophyta).</title>
        <authorList>
            <person name="Diaz-Tapia P."/>
            <person name="Maggs C.A."/>
            <person name="West J.A."/>
            <person name="Verbruggen H."/>
        </authorList>
    </citation>
    <scope>NUCLEOTIDE SEQUENCE</scope>
    <source>
        <strain evidence="4">PD890</strain>
    </source>
</reference>
<dbReference type="GO" id="GO:1990904">
    <property type="term" value="C:ribonucleoprotein complex"/>
    <property type="evidence" value="ECO:0007669"/>
    <property type="project" value="UniProtKB-KW"/>
</dbReference>
<evidence type="ECO:0000256" key="2">
    <source>
        <dbReference type="ARBA" id="ARBA00022980"/>
    </source>
</evidence>
<dbReference type="NCBIfam" id="TIGR00012">
    <property type="entry name" value="L29"/>
    <property type="match status" value="1"/>
</dbReference>
<dbReference type="Pfam" id="PF00831">
    <property type="entry name" value="Ribosomal_L29"/>
    <property type="match status" value="1"/>
</dbReference>
<dbReference type="AlphaFoldDB" id="A0A1Z1MHB1"/>
<dbReference type="Gene3D" id="1.10.287.310">
    <property type="match status" value="1"/>
</dbReference>
<accession>A0A1Z1MHB1</accession>
<proteinExistence type="inferred from homology"/>
<keyword evidence="3" id="KW-0687">Ribonucleoprotein</keyword>
<evidence type="ECO:0000256" key="1">
    <source>
        <dbReference type="ARBA" id="ARBA00009254"/>
    </source>
</evidence>
<keyword evidence="2 4" id="KW-0689">Ribosomal protein</keyword>
<dbReference type="EMBL" id="MF101437">
    <property type="protein sequence ID" value="ARW65458.1"/>
    <property type="molecule type" value="Genomic_DNA"/>
</dbReference>
<dbReference type="GO" id="GO:0005840">
    <property type="term" value="C:ribosome"/>
    <property type="evidence" value="ECO:0007669"/>
    <property type="project" value="UniProtKB-KW"/>
</dbReference>
<evidence type="ECO:0000313" key="4">
    <source>
        <dbReference type="EMBL" id="ARW65458.1"/>
    </source>
</evidence>
<dbReference type="SUPFAM" id="SSF46561">
    <property type="entry name" value="Ribosomal protein L29 (L29p)"/>
    <property type="match status" value="1"/>
</dbReference>
<name>A0A1Z1MHB1_MELHR</name>
<dbReference type="GeneID" id="33358360"/>
<comment type="similarity">
    <text evidence="1">Belongs to the universal ribosomal protein uL29 family.</text>
</comment>
<dbReference type="InterPro" id="IPR001854">
    <property type="entry name" value="Ribosomal_uL29"/>
</dbReference>
<organism evidence="4">
    <name type="scientific">Melanothamnus harveyi</name>
    <name type="common">Filamentous red alga</name>
    <name type="synonym">Neosiphonia harveyi</name>
    <dbReference type="NCBI Taxonomy" id="397005"/>
    <lineage>
        <taxon>Eukaryota</taxon>
        <taxon>Rhodophyta</taxon>
        <taxon>Florideophyceae</taxon>
        <taxon>Rhodymeniophycidae</taxon>
        <taxon>Ceramiales</taxon>
        <taxon>Rhodomelaceae</taxon>
        <taxon>Polysiphonioideae</taxon>
        <taxon>Melanothamnus</taxon>
    </lineage>
</organism>
<geneLocation type="chloroplast" evidence="4"/>
<evidence type="ECO:0000256" key="3">
    <source>
        <dbReference type="ARBA" id="ARBA00023274"/>
    </source>
</evidence>
<dbReference type="RefSeq" id="YP_009396244.1">
    <property type="nucleotide sequence ID" value="NC_035281.1"/>
</dbReference>
<keyword evidence="4" id="KW-0150">Chloroplast</keyword>
<protein>
    <submittedName>
        <fullName evidence="4">Ribosomal protein L29</fullName>
    </submittedName>
</protein>
<keyword evidence="4" id="KW-0934">Plastid</keyword>
<dbReference type="InterPro" id="IPR036049">
    <property type="entry name" value="Ribosomal_uL29_sf"/>
</dbReference>
<gene>
    <name evidence="4" type="primary">rpl29</name>
</gene>